<evidence type="ECO:0000256" key="6">
    <source>
        <dbReference type="ARBA" id="ARBA00039953"/>
    </source>
</evidence>
<dbReference type="PANTHER" id="PTHR21600:SF83">
    <property type="entry name" value="PSEUDOURIDYLATE SYNTHASE RPUSD4, MITOCHONDRIAL"/>
    <property type="match status" value="1"/>
</dbReference>
<dbReference type="SUPFAM" id="SSF55120">
    <property type="entry name" value="Pseudouridine synthase"/>
    <property type="match status" value="1"/>
</dbReference>
<evidence type="ECO:0000256" key="2">
    <source>
        <dbReference type="ARBA" id="ARBA00001896"/>
    </source>
</evidence>
<dbReference type="Pfam" id="PF00849">
    <property type="entry name" value="PseudoU_synth_2"/>
    <property type="match status" value="1"/>
</dbReference>
<evidence type="ECO:0000313" key="10">
    <source>
        <dbReference type="Proteomes" id="UP000694844"/>
    </source>
</evidence>
<keyword evidence="4" id="KW-0413">Isomerase</keyword>
<gene>
    <name evidence="11 12" type="primary">LOC111138309</name>
</gene>
<protein>
    <recommendedName>
        <fullName evidence="6">Pseudouridylate synthase RPUSD4, mitochondrial</fullName>
    </recommendedName>
    <alternativeName>
        <fullName evidence="7">RNA pseudouridylate synthase domain-containing protein 4</fullName>
    </alternativeName>
</protein>
<dbReference type="GeneID" id="111138309"/>
<evidence type="ECO:0000256" key="8">
    <source>
        <dbReference type="SAM" id="MobiDB-lite"/>
    </source>
</evidence>
<sequence length="833" mass="93806">MLSRLSVVIGTSCKRGIGCCNFRIRRTHRQLSSTPNKKHDGKLQSSIEENTEECESGDYLGISGDHVDGANFGIEEILANQTKEELSRTYGLGKYTASNAYDGKLMVTNFGEIKIDAVRKGVIPSKKDFSKLKPKLGYIADTLINYREKVDHKISPIPVSILRGHELIEHENASAVSKEKSVLLDSDGISDDSISHSTKSATSYTCSDHVNKTSVEKTRQIKPLLDETKQNSCKAKLDLGTEPSDTLGNVESFVSEAKMSTTQLPDIEKKHQPIENGRKLMQKSVSVNDDEKNSFKQSRAMEKRNVKVPEILIMEVVSEKEMNNIPVLKSGNTLTKSKTNTTYAHQQAESSSTGNDSKNYAQEDNISLIHRKKRDKSSHRLQNLVDLHLNEEQSVINQKGTKRDFVKEMLSGDDMNLTTPYLENGAINSIQGTQNNSMEVDRNKELKHTPMNSSSKLHMGKEESSHNLEKMLDSSLTEDRYDYQDGMKDDFSQELSSDDDVRSKAPYVENAALKYFQDIVKKDQGKEIDKTSEVDLSKFVPKNVYKLTEEEVVDELMESILYNKDDILAINKIYGIPSQGGEGVRYNIADLLPKLAERIHCEKLHMVHRLDKETTGVMLFGKTEEMAKKLRAAFKQREVKKTYLVITKGIPKLKEGIINVPIAECEVGKDQRRRMTCIPIYNSETKHVMQKSKKNSMKAVTHYKVVANSNSCALVEVSPETGVKHQIRTHLLHVLNTPILGDHKYSYLTEIKPQILPSDVIRRLGIRQSKARNLPMYIHAKELLIPGLLDGSTFSVHCSVPRAFRSFLKKAKISRKNVNRIDYVGSGSVNKEL</sequence>
<dbReference type="RefSeq" id="XP_022345898.1">
    <property type="nucleotide sequence ID" value="XM_022490190.1"/>
</dbReference>
<dbReference type="CDD" id="cd02869">
    <property type="entry name" value="PseudoU_synth_RluA_like"/>
    <property type="match status" value="1"/>
</dbReference>
<evidence type="ECO:0000256" key="4">
    <source>
        <dbReference type="ARBA" id="ARBA00023235"/>
    </source>
</evidence>
<proteinExistence type="inferred from homology"/>
<dbReference type="KEGG" id="cvn:111138309"/>
<dbReference type="PANTHER" id="PTHR21600">
    <property type="entry name" value="MITOCHONDRIAL RNA PSEUDOURIDINE SYNTHASE"/>
    <property type="match status" value="1"/>
</dbReference>
<dbReference type="InterPro" id="IPR020103">
    <property type="entry name" value="PsdUridine_synth_cat_dom_sf"/>
</dbReference>
<feature type="domain" description="Pseudouridine synthase RsuA/RluA-like" evidence="9">
    <location>
        <begin position="567"/>
        <end position="733"/>
    </location>
</feature>
<reference evidence="11 12" key="1">
    <citation type="submission" date="2025-04" db="UniProtKB">
        <authorList>
            <consortium name="RefSeq"/>
        </authorList>
    </citation>
    <scope>IDENTIFICATION</scope>
    <source>
        <tissue evidence="11 12">Whole sample</tissue>
    </source>
</reference>
<feature type="region of interest" description="Disordered" evidence="8">
    <location>
        <begin position="341"/>
        <end position="361"/>
    </location>
</feature>
<dbReference type="GO" id="GO:0009982">
    <property type="term" value="F:pseudouridine synthase activity"/>
    <property type="evidence" value="ECO:0007669"/>
    <property type="project" value="InterPro"/>
</dbReference>
<dbReference type="RefSeq" id="XP_022345897.1">
    <property type="nucleotide sequence ID" value="XM_022490189.1"/>
</dbReference>
<evidence type="ECO:0000256" key="7">
    <source>
        <dbReference type="ARBA" id="ARBA00041563"/>
    </source>
</evidence>
<comment type="catalytic activity">
    <reaction evidence="1">
        <text>a uridine in mRNA = a pseudouridine in mRNA</text>
        <dbReference type="Rhea" id="RHEA:56644"/>
        <dbReference type="Rhea" id="RHEA-COMP:14658"/>
        <dbReference type="Rhea" id="RHEA-COMP:14659"/>
        <dbReference type="ChEBI" id="CHEBI:65314"/>
        <dbReference type="ChEBI" id="CHEBI:65315"/>
    </reaction>
</comment>
<comment type="similarity">
    <text evidence="3">Belongs to the pseudouridine synthase RluA family.</text>
</comment>
<dbReference type="GO" id="GO:0003723">
    <property type="term" value="F:RNA binding"/>
    <property type="evidence" value="ECO:0007669"/>
    <property type="project" value="InterPro"/>
</dbReference>
<organism evidence="10 12">
    <name type="scientific">Crassostrea virginica</name>
    <name type="common">Eastern oyster</name>
    <dbReference type="NCBI Taxonomy" id="6565"/>
    <lineage>
        <taxon>Eukaryota</taxon>
        <taxon>Metazoa</taxon>
        <taxon>Spiralia</taxon>
        <taxon>Lophotrochozoa</taxon>
        <taxon>Mollusca</taxon>
        <taxon>Bivalvia</taxon>
        <taxon>Autobranchia</taxon>
        <taxon>Pteriomorphia</taxon>
        <taxon>Ostreida</taxon>
        <taxon>Ostreoidea</taxon>
        <taxon>Ostreidae</taxon>
        <taxon>Crassostrea</taxon>
    </lineage>
</organism>
<dbReference type="Gene3D" id="3.30.2350.10">
    <property type="entry name" value="Pseudouridine synthase"/>
    <property type="match status" value="1"/>
</dbReference>
<evidence type="ECO:0000256" key="1">
    <source>
        <dbReference type="ARBA" id="ARBA00001166"/>
    </source>
</evidence>
<dbReference type="AlphaFoldDB" id="A0A8B8F250"/>
<comment type="catalytic activity">
    <reaction evidence="5">
        <text>a uridine in tRNA = a pseudouridine in tRNA</text>
        <dbReference type="Rhea" id="RHEA:54572"/>
        <dbReference type="Rhea" id="RHEA-COMP:13339"/>
        <dbReference type="Rhea" id="RHEA-COMP:13934"/>
        <dbReference type="ChEBI" id="CHEBI:65314"/>
        <dbReference type="ChEBI" id="CHEBI:65315"/>
    </reaction>
</comment>
<evidence type="ECO:0000313" key="11">
    <source>
        <dbReference type="RefSeq" id="XP_022345897.1"/>
    </source>
</evidence>
<dbReference type="OrthoDB" id="418349at2759"/>
<keyword evidence="10" id="KW-1185">Reference proteome</keyword>
<evidence type="ECO:0000313" key="12">
    <source>
        <dbReference type="RefSeq" id="XP_022345898.1"/>
    </source>
</evidence>
<dbReference type="InterPro" id="IPR006224">
    <property type="entry name" value="PsdUridine_synth_RluA-like_CS"/>
</dbReference>
<dbReference type="PROSITE" id="PS01129">
    <property type="entry name" value="PSI_RLU"/>
    <property type="match status" value="1"/>
</dbReference>
<dbReference type="InterPro" id="IPR006145">
    <property type="entry name" value="PsdUridine_synth_RsuA/RluA"/>
</dbReference>
<evidence type="ECO:0000256" key="5">
    <source>
        <dbReference type="ARBA" id="ARBA00036943"/>
    </source>
</evidence>
<comment type="catalytic activity">
    <reaction evidence="2">
        <text>uridine in 5S rRNA = pseudouridine in 5S rRNA</text>
        <dbReference type="Rhea" id="RHEA:47036"/>
        <dbReference type="Rhea" id="RHEA-COMP:11730"/>
        <dbReference type="Rhea" id="RHEA-COMP:11731"/>
        <dbReference type="ChEBI" id="CHEBI:65314"/>
        <dbReference type="ChEBI" id="CHEBI:65315"/>
    </reaction>
</comment>
<evidence type="ECO:0000256" key="3">
    <source>
        <dbReference type="ARBA" id="ARBA00010876"/>
    </source>
</evidence>
<name>A0A8B8F250_CRAVI</name>
<dbReference type="InterPro" id="IPR050188">
    <property type="entry name" value="RluA_PseudoU_synthase"/>
</dbReference>
<dbReference type="Proteomes" id="UP000694844">
    <property type="component" value="Chromosome 5"/>
</dbReference>
<evidence type="ECO:0000259" key="9">
    <source>
        <dbReference type="Pfam" id="PF00849"/>
    </source>
</evidence>
<accession>A0A8B8F250</accession>
<dbReference type="GO" id="GO:0001522">
    <property type="term" value="P:pseudouridine synthesis"/>
    <property type="evidence" value="ECO:0007669"/>
    <property type="project" value="InterPro"/>
</dbReference>